<reference evidence="3" key="1">
    <citation type="journal article" date="2009" name="Rice">
        <title>De Novo Next Generation Sequencing of Plant Genomes.</title>
        <authorList>
            <person name="Rounsley S."/>
            <person name="Marri P.R."/>
            <person name="Yu Y."/>
            <person name="He R."/>
            <person name="Sisneros N."/>
            <person name="Goicoechea J.L."/>
            <person name="Lee S.J."/>
            <person name="Angelova A."/>
            <person name="Kudrna D."/>
            <person name="Luo M."/>
            <person name="Affourtit J."/>
            <person name="Desany B."/>
            <person name="Knight J."/>
            <person name="Niazi F."/>
            <person name="Egholm M."/>
            <person name="Wing R.A."/>
        </authorList>
    </citation>
    <scope>NUCLEOTIDE SEQUENCE [LARGE SCALE GENOMIC DNA]</scope>
    <source>
        <strain evidence="3">cv. IRGC 105608</strain>
    </source>
</reference>
<dbReference type="STRING" id="65489.A0A0D3GSQ7"/>
<dbReference type="AlphaFoldDB" id="A0A0D3GSQ7"/>
<feature type="region of interest" description="Disordered" evidence="1">
    <location>
        <begin position="41"/>
        <end position="87"/>
    </location>
</feature>
<reference evidence="3" key="2">
    <citation type="submission" date="2015-03" db="UniProtKB">
        <authorList>
            <consortium name="EnsemblPlants"/>
        </authorList>
    </citation>
    <scope>IDENTIFICATION</scope>
</reference>
<dbReference type="EnsemblPlants" id="OBART07G19710.1">
    <property type="protein sequence ID" value="OBART07G19710.1"/>
    <property type="gene ID" value="OBART07G19710"/>
</dbReference>
<evidence type="ECO:0000313" key="3">
    <source>
        <dbReference type="EnsemblPlants" id="OBART07G19710.1"/>
    </source>
</evidence>
<evidence type="ECO:0000256" key="1">
    <source>
        <dbReference type="SAM" id="MobiDB-lite"/>
    </source>
</evidence>
<keyword evidence="2" id="KW-1133">Transmembrane helix</keyword>
<dbReference type="HOGENOM" id="CLU_1393409_0_0_1"/>
<keyword evidence="4" id="KW-1185">Reference proteome</keyword>
<evidence type="ECO:0000256" key="2">
    <source>
        <dbReference type="SAM" id="Phobius"/>
    </source>
</evidence>
<name>A0A0D3GSQ7_9ORYZ</name>
<feature type="transmembrane region" description="Helical" evidence="2">
    <location>
        <begin position="12"/>
        <end position="32"/>
    </location>
</feature>
<dbReference type="Proteomes" id="UP000026960">
    <property type="component" value="Chromosome 7"/>
</dbReference>
<keyword evidence="2" id="KW-0472">Membrane</keyword>
<protein>
    <submittedName>
        <fullName evidence="3">Uncharacterized protein</fullName>
    </submittedName>
</protein>
<proteinExistence type="predicted"/>
<evidence type="ECO:0000313" key="4">
    <source>
        <dbReference type="Proteomes" id="UP000026960"/>
    </source>
</evidence>
<dbReference type="PaxDb" id="65489-OBART07G19710.1"/>
<feature type="transmembrane region" description="Helical" evidence="2">
    <location>
        <begin position="110"/>
        <end position="132"/>
    </location>
</feature>
<sequence length="196" mass="20108">MWQLTQLWVPHVSPFFPSPFFLSLSLSSFLSLSSVRQWAGKPAGGGGESSAAGDGRRGDGGSQRDVPRPDAPKQSTPPPTTSPAPSRLQCNIHIEAKSIKKTSNAINGGVFVLLLFGVTFVSLGGGGGVLIVEVGGDGAAAKEDEDETACGSFQSAAGAFAWMRESGVDATAVAAGATTIRRPLLALSRLAAKPPC</sequence>
<organism evidence="3">
    <name type="scientific">Oryza barthii</name>
    <dbReference type="NCBI Taxonomy" id="65489"/>
    <lineage>
        <taxon>Eukaryota</taxon>
        <taxon>Viridiplantae</taxon>
        <taxon>Streptophyta</taxon>
        <taxon>Embryophyta</taxon>
        <taxon>Tracheophyta</taxon>
        <taxon>Spermatophyta</taxon>
        <taxon>Magnoliopsida</taxon>
        <taxon>Liliopsida</taxon>
        <taxon>Poales</taxon>
        <taxon>Poaceae</taxon>
        <taxon>BOP clade</taxon>
        <taxon>Oryzoideae</taxon>
        <taxon>Oryzeae</taxon>
        <taxon>Oryzinae</taxon>
        <taxon>Oryza</taxon>
    </lineage>
</organism>
<keyword evidence="2" id="KW-0812">Transmembrane</keyword>
<dbReference type="Gramene" id="OBART07G19710.1">
    <property type="protein sequence ID" value="OBART07G19710.1"/>
    <property type="gene ID" value="OBART07G19710"/>
</dbReference>
<accession>A0A0D3GSQ7</accession>